<dbReference type="PANTHER" id="PTHR33751:SF9">
    <property type="entry name" value="CYTOCHROME C4"/>
    <property type="match status" value="1"/>
</dbReference>
<keyword evidence="7 9" id="KW-0408">Iron</keyword>
<dbReference type="Gene3D" id="1.10.760.10">
    <property type="entry name" value="Cytochrome c-like domain"/>
    <property type="match status" value="2"/>
</dbReference>
<evidence type="ECO:0000259" key="10">
    <source>
        <dbReference type="PROSITE" id="PS51007"/>
    </source>
</evidence>
<feature type="binding site" description="covalent" evidence="8">
    <location>
        <position position="41"/>
    </location>
    <ligand>
        <name>heme c</name>
        <dbReference type="ChEBI" id="CHEBI:61717"/>
        <label>1</label>
    </ligand>
</feature>
<feature type="binding site" description="covalent" evidence="8">
    <location>
        <position position="44"/>
    </location>
    <ligand>
        <name>heme c</name>
        <dbReference type="ChEBI" id="CHEBI:61717"/>
        <label>1</label>
    </ligand>
</feature>
<dbReference type="PROSITE" id="PS51007">
    <property type="entry name" value="CYTC"/>
    <property type="match status" value="2"/>
</dbReference>
<proteinExistence type="predicted"/>
<dbReference type="EMBL" id="CP011797">
    <property type="protein sequence ID" value="ATX75190.1"/>
    <property type="molecule type" value="Genomic_DNA"/>
</dbReference>
<feature type="binding site" description="axial binding residue" evidence="9">
    <location>
        <position position="45"/>
    </location>
    <ligand>
        <name>heme c</name>
        <dbReference type="ChEBI" id="CHEBI:61717"/>
        <label>1</label>
    </ligand>
    <ligandPart>
        <name>Fe</name>
        <dbReference type="ChEBI" id="CHEBI:18248"/>
    </ligandPart>
</feature>
<dbReference type="GO" id="GO:0020037">
    <property type="term" value="F:heme binding"/>
    <property type="evidence" value="ECO:0007669"/>
    <property type="project" value="InterPro"/>
</dbReference>
<feature type="binding site" description="covalent" evidence="8">
    <location>
        <position position="140"/>
    </location>
    <ligand>
        <name>heme c</name>
        <dbReference type="ChEBI" id="CHEBI:61717"/>
        <label>2</label>
    </ligand>
</feature>
<sequence>MNNMGFDMKKLIVGLFVLGGLVGFTHAAGNAENGKGLTAMCAGCHGADGNSAVASFPKLAGQGERYLYKQLQDVKADRRIIVAMTGMLAALNDQQLADIAAYYASQAIQVGQAKPELVELGEALYKAGNAATGVPACAGCHSPNGQGNSVGGIPALGGQHADYTATQLKKFQAGYSAEAPSNDARMNGGDARMMRSIAFNMKDFEMAAVASYIQGLH</sequence>
<dbReference type="GO" id="GO:0042597">
    <property type="term" value="C:periplasmic space"/>
    <property type="evidence" value="ECO:0007669"/>
    <property type="project" value="UniProtKB-SubCell"/>
</dbReference>
<feature type="binding site" description="axial binding residue" evidence="9">
    <location>
        <position position="141"/>
    </location>
    <ligand>
        <name>heme c</name>
        <dbReference type="ChEBI" id="CHEBI:61717"/>
        <label>2</label>
    </ligand>
    <ligandPart>
        <name>Fe</name>
        <dbReference type="ChEBI" id="CHEBI:18248"/>
    </ligandPart>
</feature>
<dbReference type="PIRSF" id="PIRSF000005">
    <property type="entry name" value="Cytochrome_c4"/>
    <property type="match status" value="1"/>
</dbReference>
<evidence type="ECO:0000256" key="5">
    <source>
        <dbReference type="ARBA" id="ARBA00022764"/>
    </source>
</evidence>
<accession>A0A2K8KJE4</accession>
<organism evidence="11 12">
    <name type="scientific">Reinekea forsetii</name>
    <dbReference type="NCBI Taxonomy" id="1336806"/>
    <lineage>
        <taxon>Bacteria</taxon>
        <taxon>Pseudomonadati</taxon>
        <taxon>Pseudomonadota</taxon>
        <taxon>Gammaproteobacteria</taxon>
        <taxon>Oceanospirillales</taxon>
        <taxon>Saccharospirillaceae</taxon>
        <taxon>Reinekea</taxon>
    </lineage>
</organism>
<evidence type="ECO:0000256" key="9">
    <source>
        <dbReference type="PIRSR" id="PIRSR000005-2"/>
    </source>
</evidence>
<evidence type="ECO:0000256" key="7">
    <source>
        <dbReference type="ARBA" id="ARBA00023004"/>
    </source>
</evidence>
<feature type="domain" description="Cytochrome c" evidence="10">
    <location>
        <begin position="116"/>
        <end position="217"/>
    </location>
</feature>
<dbReference type="InterPro" id="IPR024167">
    <property type="entry name" value="Cytochrome_c4-like"/>
</dbReference>
<dbReference type="PANTHER" id="PTHR33751">
    <property type="entry name" value="CBB3-TYPE CYTOCHROME C OXIDASE SUBUNIT FIXP"/>
    <property type="match status" value="1"/>
</dbReference>
<dbReference type="InterPro" id="IPR050597">
    <property type="entry name" value="Cytochrome_c_Oxidase_Subunit"/>
</dbReference>
<dbReference type="Proteomes" id="UP000229757">
    <property type="component" value="Chromosome"/>
</dbReference>
<dbReference type="KEGG" id="rfo:REIFOR_00012"/>
<reference evidence="11 12" key="1">
    <citation type="journal article" date="2017" name="Environ. Microbiol.">
        <title>Genomic and physiological analyses of 'Reinekea forsetii' reveal a versatile opportunistic lifestyle during spring algae blooms.</title>
        <authorList>
            <person name="Avci B."/>
            <person name="Hahnke R.L."/>
            <person name="Chafee M."/>
            <person name="Fischer T."/>
            <person name="Gruber-Vodicka H."/>
            <person name="Tegetmeyer H.E."/>
            <person name="Harder J."/>
            <person name="Fuchs B.M."/>
            <person name="Amann R.I."/>
            <person name="Teeling H."/>
        </authorList>
    </citation>
    <scope>NUCLEOTIDE SEQUENCE [LARGE SCALE GENOMIC DNA]</scope>
    <source>
        <strain evidence="11 12">Hel1_31_D35</strain>
    </source>
</reference>
<dbReference type="InterPro" id="IPR036909">
    <property type="entry name" value="Cyt_c-like_dom_sf"/>
</dbReference>
<keyword evidence="12" id="KW-1185">Reference proteome</keyword>
<evidence type="ECO:0000256" key="8">
    <source>
        <dbReference type="PIRSR" id="PIRSR000005-1"/>
    </source>
</evidence>
<feature type="binding site" description="axial binding residue" evidence="9">
    <location>
        <position position="84"/>
    </location>
    <ligand>
        <name>heme c</name>
        <dbReference type="ChEBI" id="CHEBI:61717"/>
        <label>1</label>
    </ligand>
    <ligandPart>
        <name>Fe</name>
        <dbReference type="ChEBI" id="CHEBI:18248"/>
    </ligandPart>
</feature>
<evidence type="ECO:0000256" key="4">
    <source>
        <dbReference type="ARBA" id="ARBA00022723"/>
    </source>
</evidence>
<name>A0A2K8KJE4_9GAMM</name>
<evidence type="ECO:0000256" key="6">
    <source>
        <dbReference type="ARBA" id="ARBA00022982"/>
    </source>
</evidence>
<dbReference type="GO" id="GO:0005506">
    <property type="term" value="F:iron ion binding"/>
    <property type="evidence" value="ECO:0007669"/>
    <property type="project" value="InterPro"/>
</dbReference>
<keyword evidence="4 9" id="KW-0479">Metal-binding</keyword>
<dbReference type="SUPFAM" id="SSF46626">
    <property type="entry name" value="Cytochrome c"/>
    <property type="match status" value="2"/>
</dbReference>
<dbReference type="Pfam" id="PF00034">
    <property type="entry name" value="Cytochrom_C"/>
    <property type="match status" value="2"/>
</dbReference>
<protein>
    <submittedName>
        <fullName evidence="11">Cytochrome c4</fullName>
    </submittedName>
</protein>
<keyword evidence="3 8" id="KW-0349">Heme</keyword>
<dbReference type="AlphaFoldDB" id="A0A2K8KJE4"/>
<feature type="binding site" description="axial binding residue" evidence="9">
    <location>
        <position position="194"/>
    </location>
    <ligand>
        <name>heme c</name>
        <dbReference type="ChEBI" id="CHEBI:61717"/>
        <label>2</label>
    </ligand>
    <ligandPart>
        <name>Fe</name>
        <dbReference type="ChEBI" id="CHEBI:18248"/>
    </ligandPart>
</feature>
<dbReference type="InterPro" id="IPR009056">
    <property type="entry name" value="Cyt_c-like_dom"/>
</dbReference>
<comment type="PTM">
    <text evidence="8">Binds 2 heme c groups covalently per subunit.</text>
</comment>
<feature type="domain" description="Cytochrome c" evidence="10">
    <location>
        <begin position="29"/>
        <end position="107"/>
    </location>
</feature>
<evidence type="ECO:0000256" key="2">
    <source>
        <dbReference type="ARBA" id="ARBA00022448"/>
    </source>
</evidence>
<dbReference type="GO" id="GO:0009055">
    <property type="term" value="F:electron transfer activity"/>
    <property type="evidence" value="ECO:0007669"/>
    <property type="project" value="InterPro"/>
</dbReference>
<comment type="subcellular location">
    <subcellularLocation>
        <location evidence="1">Periplasm</location>
    </subcellularLocation>
</comment>
<evidence type="ECO:0000313" key="12">
    <source>
        <dbReference type="Proteomes" id="UP000229757"/>
    </source>
</evidence>
<evidence type="ECO:0000256" key="3">
    <source>
        <dbReference type="ARBA" id="ARBA00022617"/>
    </source>
</evidence>
<keyword evidence="5" id="KW-0574">Periplasm</keyword>
<evidence type="ECO:0000313" key="11">
    <source>
        <dbReference type="EMBL" id="ATX75190.1"/>
    </source>
</evidence>
<keyword evidence="2" id="KW-0813">Transport</keyword>
<gene>
    <name evidence="11" type="ORF">REIFOR_00012</name>
</gene>
<keyword evidence="6" id="KW-0249">Electron transport</keyword>
<feature type="binding site" description="covalent" evidence="8">
    <location>
        <position position="137"/>
    </location>
    <ligand>
        <name>heme c</name>
        <dbReference type="ChEBI" id="CHEBI:61717"/>
        <label>2</label>
    </ligand>
</feature>
<evidence type="ECO:0000256" key="1">
    <source>
        <dbReference type="ARBA" id="ARBA00004418"/>
    </source>
</evidence>